<evidence type="ECO:0000313" key="1">
    <source>
        <dbReference type="EMBL" id="JAH31767.1"/>
    </source>
</evidence>
<proteinExistence type="predicted"/>
<sequence length="29" mass="3250">MPPPTCLECRSPALGSEVKVVTWNFSLMR</sequence>
<reference evidence="1" key="2">
    <citation type="journal article" date="2015" name="Fish Shellfish Immunol.">
        <title>Early steps in the European eel (Anguilla anguilla)-Vibrio vulnificus interaction in the gills: Role of the RtxA13 toxin.</title>
        <authorList>
            <person name="Callol A."/>
            <person name="Pajuelo D."/>
            <person name="Ebbesson L."/>
            <person name="Teles M."/>
            <person name="MacKenzie S."/>
            <person name="Amaro C."/>
        </authorList>
    </citation>
    <scope>NUCLEOTIDE SEQUENCE</scope>
</reference>
<organism evidence="1">
    <name type="scientific">Anguilla anguilla</name>
    <name type="common">European freshwater eel</name>
    <name type="synonym">Muraena anguilla</name>
    <dbReference type="NCBI Taxonomy" id="7936"/>
    <lineage>
        <taxon>Eukaryota</taxon>
        <taxon>Metazoa</taxon>
        <taxon>Chordata</taxon>
        <taxon>Craniata</taxon>
        <taxon>Vertebrata</taxon>
        <taxon>Euteleostomi</taxon>
        <taxon>Actinopterygii</taxon>
        <taxon>Neopterygii</taxon>
        <taxon>Teleostei</taxon>
        <taxon>Anguilliformes</taxon>
        <taxon>Anguillidae</taxon>
        <taxon>Anguilla</taxon>
    </lineage>
</organism>
<protein>
    <submittedName>
        <fullName evidence="1">Uncharacterized protein</fullName>
    </submittedName>
</protein>
<dbReference type="AlphaFoldDB" id="A0A0E9RSI2"/>
<dbReference type="EMBL" id="GBXM01076810">
    <property type="protein sequence ID" value="JAH31767.1"/>
    <property type="molecule type" value="Transcribed_RNA"/>
</dbReference>
<reference evidence="1" key="1">
    <citation type="submission" date="2014-11" db="EMBL/GenBank/DDBJ databases">
        <authorList>
            <person name="Amaro Gonzalez C."/>
        </authorList>
    </citation>
    <scope>NUCLEOTIDE SEQUENCE</scope>
</reference>
<name>A0A0E9RSI2_ANGAN</name>
<accession>A0A0E9RSI2</accession>